<reference evidence="2 3" key="1">
    <citation type="submission" date="2024-01" db="EMBL/GenBank/DDBJ databases">
        <title>The diversity of rhizobia nodulating Mimosa spp. in eleven states of Brazil covering several biomes is determined by host plant, location, and edaphic factors.</title>
        <authorList>
            <person name="Rouws L."/>
            <person name="Barauna A."/>
            <person name="Beukes C."/>
            <person name="De Faria S.M."/>
            <person name="Gross E."/>
            <person name="Dos Reis Junior F.B."/>
            <person name="Simon M."/>
            <person name="Maluk M."/>
            <person name="Odee D.W."/>
            <person name="Kenicer G."/>
            <person name="Young J.P.W."/>
            <person name="Reis V.M."/>
            <person name="Zilli J."/>
            <person name="James E.K."/>
        </authorList>
    </citation>
    <scope>NUCLEOTIDE SEQUENCE [LARGE SCALE GENOMIC DNA]</scope>
    <source>
        <strain evidence="2 3">JHI1651</strain>
    </source>
</reference>
<evidence type="ECO:0000256" key="1">
    <source>
        <dbReference type="SAM" id="Phobius"/>
    </source>
</evidence>
<keyword evidence="3" id="KW-1185">Reference proteome</keyword>
<accession>A0ABV0E7A6</accession>
<feature type="transmembrane region" description="Helical" evidence="1">
    <location>
        <begin position="16"/>
        <end position="35"/>
    </location>
</feature>
<keyword evidence="1" id="KW-0812">Transmembrane</keyword>
<evidence type="ECO:0000313" key="3">
    <source>
        <dbReference type="Proteomes" id="UP001462961"/>
    </source>
</evidence>
<sequence>MDFKTLVESLAKNTPSWAIAVAVIGVVWQVVYAVIQEWIRYRQTRASLDLELNKFEQQSKLDQERFNNQKVLADYELRKWREQLSVQLTTKHFDARLSEYAELWAVVETAAKHRFDAGEFDPEQFKGAASSVRKWRYSKGGLLAEETTRDAAYAFQTALWGFNGSAEAYRQLRFARRLLRSSLRADLGLGEDDLGQSILDATERRHKIRQELKTLQPKED</sequence>
<evidence type="ECO:0000313" key="2">
    <source>
        <dbReference type="EMBL" id="MEO1759276.1"/>
    </source>
</evidence>
<dbReference type="EMBL" id="JAYLVJ010000073">
    <property type="protein sequence ID" value="MEO1759276.1"/>
    <property type="molecule type" value="Genomic_DNA"/>
</dbReference>
<protein>
    <submittedName>
        <fullName evidence="2">Uncharacterized protein</fullName>
    </submittedName>
</protein>
<comment type="caution">
    <text evidence="2">The sequence shown here is derived from an EMBL/GenBank/DDBJ whole genome shotgun (WGS) entry which is preliminary data.</text>
</comment>
<dbReference type="RefSeq" id="WP_012406492.1">
    <property type="nucleotide sequence ID" value="NZ_JAKUCO010000070.1"/>
</dbReference>
<proteinExistence type="predicted"/>
<gene>
    <name evidence="2" type="ORF">VOI32_35895</name>
</gene>
<name>A0ABV0E7A6_9BURK</name>
<keyword evidence="1" id="KW-1133">Transmembrane helix</keyword>
<keyword evidence="1" id="KW-0472">Membrane</keyword>
<dbReference type="Proteomes" id="UP001462961">
    <property type="component" value="Unassembled WGS sequence"/>
</dbReference>
<organism evidence="2 3">
    <name type="scientific">Paraburkholderia caribensis</name>
    <dbReference type="NCBI Taxonomy" id="75105"/>
    <lineage>
        <taxon>Bacteria</taxon>
        <taxon>Pseudomonadati</taxon>
        <taxon>Pseudomonadota</taxon>
        <taxon>Betaproteobacteria</taxon>
        <taxon>Burkholderiales</taxon>
        <taxon>Burkholderiaceae</taxon>
        <taxon>Paraburkholderia</taxon>
    </lineage>
</organism>